<dbReference type="SUPFAM" id="SSF53067">
    <property type="entry name" value="Actin-like ATPase domain"/>
    <property type="match status" value="1"/>
</dbReference>
<dbReference type="Gene3D" id="3.30.420.40">
    <property type="match status" value="2"/>
</dbReference>
<gene>
    <name evidence="2" type="ORF">H3N35_23240</name>
</gene>
<dbReference type="PANTHER" id="PTHR18964:SF149">
    <property type="entry name" value="BIFUNCTIONAL UDP-N-ACETYLGLUCOSAMINE 2-EPIMERASE_N-ACETYLMANNOSAMINE KINASE"/>
    <property type="match status" value="1"/>
</dbReference>
<proteinExistence type="inferred from homology"/>
<sequence length="341" mass="37133">MKAIVVDIGGTNLRVALFEQEQGQPGQLKQVKREKVCSFAVSQVKGQALYRAFLSQLEACLHPYLSQYPDCPLAIAFPGPVSPSGVVSCAPTLWGEELRQVDFLDDCKNLFRRHVVLMNDISAAVWRYADHGSHENTSGNDFCLFTISSGVGNKVFSGGKVLLNDQGQGGELGHCQLAFDEYALRCDCGGYGHLGALASGRGIEQLGRHMASKAPAQFSSSALARLCGGDIDRIDTRKLVSALHQGDEFCHQVLSRSQHYLVQAMSHLYHSIGIKRFIFIGGFCCAVGLVYLESLKRVVRQFSWLGLGGEDIESMCRLGASDDDHSLLGLGYYLSGGRQHG</sequence>
<evidence type="ECO:0000313" key="2">
    <source>
        <dbReference type="EMBL" id="WDE11118.1"/>
    </source>
</evidence>
<protein>
    <submittedName>
        <fullName evidence="2">ROK family protein</fullName>
    </submittedName>
</protein>
<accession>A0ABY7VBU9</accession>
<organism evidence="2 3">
    <name type="scientific">Thalassomonas haliotis</name>
    <dbReference type="NCBI Taxonomy" id="485448"/>
    <lineage>
        <taxon>Bacteria</taxon>
        <taxon>Pseudomonadati</taxon>
        <taxon>Pseudomonadota</taxon>
        <taxon>Gammaproteobacteria</taxon>
        <taxon>Alteromonadales</taxon>
        <taxon>Colwelliaceae</taxon>
        <taxon>Thalassomonas</taxon>
    </lineage>
</organism>
<dbReference type="PANTHER" id="PTHR18964">
    <property type="entry name" value="ROK (REPRESSOR, ORF, KINASE) FAMILY"/>
    <property type="match status" value="1"/>
</dbReference>
<dbReference type="RefSeq" id="WP_274051247.1">
    <property type="nucleotide sequence ID" value="NZ_CP059693.1"/>
</dbReference>
<keyword evidence="3" id="KW-1185">Reference proteome</keyword>
<dbReference type="EMBL" id="CP059693">
    <property type="protein sequence ID" value="WDE11118.1"/>
    <property type="molecule type" value="Genomic_DNA"/>
</dbReference>
<comment type="similarity">
    <text evidence="1">Belongs to the ROK (NagC/XylR) family.</text>
</comment>
<reference evidence="2 3" key="1">
    <citation type="journal article" date="2022" name="Mar. Drugs">
        <title>Bioassay-Guided Fractionation Leads to the Detection of Cholic Acid Generated by the Rare Thalassomonas sp.</title>
        <authorList>
            <person name="Pheiffer F."/>
            <person name="Schneider Y.K."/>
            <person name="Hansen E.H."/>
            <person name="Andersen J.H."/>
            <person name="Isaksson J."/>
            <person name="Busche T."/>
            <person name="R C."/>
            <person name="Kalinowski J."/>
            <person name="Zyl L.V."/>
            <person name="Trindade M."/>
        </authorList>
    </citation>
    <scope>NUCLEOTIDE SEQUENCE [LARGE SCALE GENOMIC DNA]</scope>
    <source>
        <strain evidence="2 3">A5K-61T</strain>
    </source>
</reference>
<evidence type="ECO:0000256" key="1">
    <source>
        <dbReference type="ARBA" id="ARBA00006479"/>
    </source>
</evidence>
<dbReference type="InterPro" id="IPR043129">
    <property type="entry name" value="ATPase_NBD"/>
</dbReference>
<dbReference type="Pfam" id="PF00480">
    <property type="entry name" value="ROK"/>
    <property type="match status" value="1"/>
</dbReference>
<dbReference type="Proteomes" id="UP001215231">
    <property type="component" value="Chromosome"/>
</dbReference>
<name>A0ABY7VBU9_9GAMM</name>
<dbReference type="InterPro" id="IPR000600">
    <property type="entry name" value="ROK"/>
</dbReference>
<evidence type="ECO:0000313" key="3">
    <source>
        <dbReference type="Proteomes" id="UP001215231"/>
    </source>
</evidence>